<sequence length="104" mass="11724">AEAGQERLAQGWARLRRYQEEASSELLRTNNELTQLRARLEAARHEVLQEESCWAHVQSTAAQKTLLLGQIKLAVLNLFQLATTRLKVPTDVALEDTEAQLDTV</sequence>
<gene>
    <name evidence="2" type="ORF">AS27_08325</name>
</gene>
<feature type="non-terminal residue" evidence="2">
    <location>
        <position position="1"/>
    </location>
</feature>
<dbReference type="InterPro" id="IPR051147">
    <property type="entry name" value="CFAP_domain-containing"/>
</dbReference>
<organism evidence="2 3">
    <name type="scientific">Aptenodytes forsteri</name>
    <name type="common">Emperor penguin</name>
    <dbReference type="NCBI Taxonomy" id="9233"/>
    <lineage>
        <taxon>Eukaryota</taxon>
        <taxon>Metazoa</taxon>
        <taxon>Chordata</taxon>
        <taxon>Craniata</taxon>
        <taxon>Vertebrata</taxon>
        <taxon>Euteleostomi</taxon>
        <taxon>Archelosauria</taxon>
        <taxon>Archosauria</taxon>
        <taxon>Dinosauria</taxon>
        <taxon>Saurischia</taxon>
        <taxon>Theropoda</taxon>
        <taxon>Coelurosauria</taxon>
        <taxon>Aves</taxon>
        <taxon>Neognathae</taxon>
        <taxon>Neoaves</taxon>
        <taxon>Aequornithes</taxon>
        <taxon>Sphenisciformes</taxon>
        <taxon>Spheniscidae</taxon>
        <taxon>Aptenodytes</taxon>
    </lineage>
</organism>
<dbReference type="Proteomes" id="UP000053286">
    <property type="component" value="Unassembled WGS sequence"/>
</dbReference>
<dbReference type="AlphaFoldDB" id="A0A087RHZ0"/>
<evidence type="ECO:0000313" key="3">
    <source>
        <dbReference type="Proteomes" id="UP000053286"/>
    </source>
</evidence>
<dbReference type="EMBL" id="KL226375">
    <property type="protein sequence ID" value="KFM13094.1"/>
    <property type="molecule type" value="Genomic_DNA"/>
</dbReference>
<dbReference type="PANTHER" id="PTHR21683">
    <property type="entry name" value="COILED-COIL DOMAIN-CONTAINING PROTEIN 42 LIKE-2-LIKE-RELATED"/>
    <property type="match status" value="1"/>
</dbReference>
<feature type="coiled-coil region" evidence="1">
    <location>
        <begin position="19"/>
        <end position="50"/>
    </location>
</feature>
<dbReference type="PANTHER" id="PTHR21683:SF9">
    <property type="entry name" value="CILIA- AND FLAGELLA-ASSOCIATED PROTEIN 73"/>
    <property type="match status" value="1"/>
</dbReference>
<evidence type="ECO:0000256" key="1">
    <source>
        <dbReference type="SAM" id="Coils"/>
    </source>
</evidence>
<name>A0A087RHZ0_APTFO</name>
<feature type="non-terminal residue" evidence="2">
    <location>
        <position position="104"/>
    </location>
</feature>
<reference evidence="2 3" key="1">
    <citation type="submission" date="2014-04" db="EMBL/GenBank/DDBJ databases">
        <title>Genome evolution of avian class.</title>
        <authorList>
            <person name="Zhang G."/>
            <person name="Li C."/>
        </authorList>
    </citation>
    <scope>NUCLEOTIDE SEQUENCE [LARGE SCALE GENOMIC DNA]</scope>
    <source>
        <strain evidence="2">BGI_AS27</strain>
    </source>
</reference>
<protein>
    <submittedName>
        <fullName evidence="2">Coiled-coil domain-containing protein 42A</fullName>
    </submittedName>
</protein>
<proteinExistence type="predicted"/>
<keyword evidence="1" id="KW-0175">Coiled coil</keyword>
<accession>A0A087RHZ0</accession>
<keyword evidence="3" id="KW-1185">Reference proteome</keyword>
<evidence type="ECO:0000313" key="2">
    <source>
        <dbReference type="EMBL" id="KFM13094.1"/>
    </source>
</evidence>